<gene>
    <name evidence="3" type="ORF">BpHYR1_004871</name>
</gene>
<dbReference type="GO" id="GO:0007508">
    <property type="term" value="P:larval heart development"/>
    <property type="evidence" value="ECO:0007669"/>
    <property type="project" value="TreeGrafter"/>
</dbReference>
<feature type="non-terminal residue" evidence="3">
    <location>
        <position position="1"/>
    </location>
</feature>
<proteinExistence type="predicted"/>
<dbReference type="PANTHER" id="PTHR33395:SF22">
    <property type="entry name" value="REVERSE TRANSCRIPTASE DOMAIN-CONTAINING PROTEIN"/>
    <property type="match status" value="1"/>
</dbReference>
<dbReference type="GO" id="GO:0031012">
    <property type="term" value="C:extracellular matrix"/>
    <property type="evidence" value="ECO:0007669"/>
    <property type="project" value="TreeGrafter"/>
</dbReference>
<keyword evidence="3" id="KW-0548">Nucleotidyltransferase</keyword>
<reference evidence="3 4" key="1">
    <citation type="journal article" date="2018" name="Sci. Rep.">
        <title>Genomic signatures of local adaptation to the degree of environmental predictability in rotifers.</title>
        <authorList>
            <person name="Franch-Gras L."/>
            <person name="Hahn C."/>
            <person name="Garcia-Roger E.M."/>
            <person name="Carmona M.J."/>
            <person name="Serra M."/>
            <person name="Gomez A."/>
        </authorList>
    </citation>
    <scope>NUCLEOTIDE SEQUENCE [LARGE SCALE GENOMIC DNA]</scope>
    <source>
        <strain evidence="3">HYR1</strain>
    </source>
</reference>
<organism evidence="3 4">
    <name type="scientific">Brachionus plicatilis</name>
    <name type="common">Marine rotifer</name>
    <name type="synonym">Brachionus muelleri</name>
    <dbReference type="NCBI Taxonomy" id="10195"/>
    <lineage>
        <taxon>Eukaryota</taxon>
        <taxon>Metazoa</taxon>
        <taxon>Spiralia</taxon>
        <taxon>Gnathifera</taxon>
        <taxon>Rotifera</taxon>
        <taxon>Eurotatoria</taxon>
        <taxon>Monogononta</taxon>
        <taxon>Pseudotrocha</taxon>
        <taxon>Ploima</taxon>
        <taxon>Brachionidae</taxon>
        <taxon>Brachionus</taxon>
    </lineage>
</organism>
<keyword evidence="3" id="KW-0808">Transferase</keyword>
<dbReference type="PANTHER" id="PTHR33395">
    <property type="entry name" value="TRANSCRIPTASE, PUTATIVE-RELATED-RELATED"/>
    <property type="match status" value="1"/>
</dbReference>
<sequence>KLKNFKIISRDDAMSETEQMETAPNNELIQVDFRDGPDSTTTPTRLKEIRENFVNKKSKRKEFDSFPDEDVSILDSKKSKKMDTPALRGKVVGLELDIIKYEKTIEELIEIAESLQKDNEKLSKYMNDQLNHINSKIKQVDEREKSRSKEVEEVKKRIEDLEISRPPQTNNWRNALLNNVNRDKSQISGVDLDLDTSWYSEKQEPKERYDEDKEEIENLFASIKFDKKNIINVRRFKEKNGVSYDPPILVQLATQRIVDIELKALRKSKNEEEEKQNLPFRWCIRGFELRRFKIQEDEDESGPSYRYGSRSNYRTESRRETTQARGRGRGHYNDGDFGNIFDLVITEESRRIYSIERESPLGSLNRAHLSLSWTYELKGNAESAFRSTSFMYKKIFINLTVNEMYVYFLDKYNFACNRFIPIYQSNKKKKFSPWMRRDIKSGLRRKFSAARKEAEKLMKEGVKSYEESIASSAKSNPKEFNRYVNNKSGNGFREVIKALKNSDGVVSNDPKEIADLLNMHFQSIFSRGDSNRRFPIFNHFL</sequence>
<evidence type="ECO:0000256" key="1">
    <source>
        <dbReference type="SAM" id="Coils"/>
    </source>
</evidence>
<feature type="compositionally biased region" description="Basic and acidic residues" evidence="2">
    <location>
        <begin position="313"/>
        <end position="322"/>
    </location>
</feature>
<comment type="caution">
    <text evidence="3">The sequence shown here is derived from an EMBL/GenBank/DDBJ whole genome shotgun (WGS) entry which is preliminary data.</text>
</comment>
<evidence type="ECO:0000256" key="2">
    <source>
        <dbReference type="SAM" id="MobiDB-lite"/>
    </source>
</evidence>
<dbReference type="GO" id="GO:0061343">
    <property type="term" value="P:cell adhesion involved in heart morphogenesis"/>
    <property type="evidence" value="ECO:0007669"/>
    <property type="project" value="TreeGrafter"/>
</dbReference>
<keyword evidence="4" id="KW-1185">Reference proteome</keyword>
<dbReference type="GO" id="GO:0003964">
    <property type="term" value="F:RNA-directed DNA polymerase activity"/>
    <property type="evidence" value="ECO:0007669"/>
    <property type="project" value="UniProtKB-KW"/>
</dbReference>
<feature type="coiled-coil region" evidence="1">
    <location>
        <begin position="98"/>
        <end position="125"/>
    </location>
</feature>
<dbReference type="EMBL" id="REGN01007578">
    <property type="protein sequence ID" value="RNA05839.1"/>
    <property type="molecule type" value="Genomic_DNA"/>
</dbReference>
<dbReference type="Proteomes" id="UP000276133">
    <property type="component" value="Unassembled WGS sequence"/>
</dbReference>
<dbReference type="AlphaFoldDB" id="A0A3M7Q3Q4"/>
<keyword evidence="3" id="KW-0695">RNA-directed DNA polymerase</keyword>
<accession>A0A3M7Q3Q4</accession>
<evidence type="ECO:0000313" key="3">
    <source>
        <dbReference type="EMBL" id="RNA05839.1"/>
    </source>
</evidence>
<dbReference type="OrthoDB" id="10668585at2759"/>
<evidence type="ECO:0000313" key="4">
    <source>
        <dbReference type="Proteomes" id="UP000276133"/>
    </source>
</evidence>
<feature type="region of interest" description="Disordered" evidence="2">
    <location>
        <begin position="299"/>
        <end position="331"/>
    </location>
</feature>
<name>A0A3M7Q3Q4_BRAPC</name>
<protein>
    <submittedName>
        <fullName evidence="3">RNA-directed DNA polymerase from mobile element jockey-like</fullName>
    </submittedName>
</protein>
<keyword evidence="1" id="KW-0175">Coiled coil</keyword>